<dbReference type="RefSeq" id="XP_056497846.1">
    <property type="nucleotide sequence ID" value="XM_056648081.1"/>
</dbReference>
<evidence type="ECO:0000313" key="3">
    <source>
        <dbReference type="EMBL" id="KAJ5222923.1"/>
    </source>
</evidence>
<dbReference type="PANTHER" id="PTHR39477:SF1">
    <property type="entry name" value="BETA-FLANKING PROTEIN"/>
    <property type="match status" value="1"/>
</dbReference>
<evidence type="ECO:0000256" key="1">
    <source>
        <dbReference type="SAM" id="MobiDB-lite"/>
    </source>
</evidence>
<proteinExistence type="predicted"/>
<dbReference type="Proteomes" id="UP001147733">
    <property type="component" value="Unassembled WGS sequence"/>
</dbReference>
<reference evidence="3" key="2">
    <citation type="journal article" date="2023" name="IMA Fungus">
        <title>Comparative genomic study of the Penicillium genus elucidates a diverse pangenome and 15 lateral gene transfer events.</title>
        <authorList>
            <person name="Petersen C."/>
            <person name="Sorensen T."/>
            <person name="Nielsen M.R."/>
            <person name="Sondergaard T.E."/>
            <person name="Sorensen J.L."/>
            <person name="Fitzpatrick D.A."/>
            <person name="Frisvad J.C."/>
            <person name="Nielsen K.L."/>
        </authorList>
    </citation>
    <scope>NUCLEOTIDE SEQUENCE</scope>
    <source>
        <strain evidence="3">IBT 23319</strain>
    </source>
</reference>
<dbReference type="Pfam" id="PF24845">
    <property type="entry name" value="DUF7721"/>
    <property type="match status" value="1"/>
</dbReference>
<reference evidence="3" key="1">
    <citation type="submission" date="2022-11" db="EMBL/GenBank/DDBJ databases">
        <authorList>
            <person name="Petersen C."/>
        </authorList>
    </citation>
    <scope>NUCLEOTIDE SEQUENCE</scope>
    <source>
        <strain evidence="3">IBT 23319</strain>
    </source>
</reference>
<keyword evidence="4" id="KW-1185">Reference proteome</keyword>
<protein>
    <recommendedName>
        <fullName evidence="2">DUF7721 domain-containing protein</fullName>
    </recommendedName>
</protein>
<sequence length="201" mass="21217">MSYNQEYGGGGSSGANYYDQNADFRDTRYNGPPRYDDNDDFSSAAHHASEHHGSEDKSFFDTALSFINDRKSEYADKDRYEVDEAHAVNAHQAMYGNDGDSGRSHDSGTVGAGAAMQALKMFTSGGESDGGMDKNKLMGLAMAQASKLWDEKNASGNVSGDKQSAINSAAEMALKMYLKGGGGSGTGGPSGLMGLASKFLS</sequence>
<dbReference type="EMBL" id="JAPQKT010000008">
    <property type="protein sequence ID" value="KAJ5222923.1"/>
    <property type="molecule type" value="Genomic_DNA"/>
</dbReference>
<dbReference type="PANTHER" id="PTHR39477">
    <property type="entry name" value="CHROMOSOME 8, WHOLE GENOME SHOTGUN SEQUENCE"/>
    <property type="match status" value="1"/>
</dbReference>
<feature type="compositionally biased region" description="Basic and acidic residues" evidence="1">
    <location>
        <begin position="47"/>
        <end position="56"/>
    </location>
</feature>
<evidence type="ECO:0000313" key="4">
    <source>
        <dbReference type="Proteomes" id="UP001147733"/>
    </source>
</evidence>
<organism evidence="3 4">
    <name type="scientific">Penicillium citrinum</name>
    <dbReference type="NCBI Taxonomy" id="5077"/>
    <lineage>
        <taxon>Eukaryota</taxon>
        <taxon>Fungi</taxon>
        <taxon>Dikarya</taxon>
        <taxon>Ascomycota</taxon>
        <taxon>Pezizomycotina</taxon>
        <taxon>Eurotiomycetes</taxon>
        <taxon>Eurotiomycetidae</taxon>
        <taxon>Eurotiales</taxon>
        <taxon>Aspergillaceae</taxon>
        <taxon>Penicillium</taxon>
    </lineage>
</organism>
<dbReference type="AlphaFoldDB" id="A0A9W9NQE0"/>
<evidence type="ECO:0000259" key="2">
    <source>
        <dbReference type="Pfam" id="PF24845"/>
    </source>
</evidence>
<name>A0A9W9NQE0_PENCI</name>
<feature type="domain" description="DUF7721" evidence="2">
    <location>
        <begin position="40"/>
        <end position="127"/>
    </location>
</feature>
<dbReference type="GeneID" id="81387248"/>
<accession>A0A9W9NQE0</accession>
<dbReference type="InterPro" id="IPR056138">
    <property type="entry name" value="DUF7721"/>
</dbReference>
<comment type="caution">
    <text evidence="3">The sequence shown here is derived from an EMBL/GenBank/DDBJ whole genome shotgun (WGS) entry which is preliminary data.</text>
</comment>
<feature type="region of interest" description="Disordered" evidence="1">
    <location>
        <begin position="1"/>
        <end position="56"/>
    </location>
</feature>
<dbReference type="OrthoDB" id="2290255at2759"/>
<gene>
    <name evidence="3" type="ORF">N7469_009163</name>
</gene>